<comment type="caution">
    <text evidence="4">The sequence shown here is derived from an EMBL/GenBank/DDBJ whole genome shotgun (WGS) entry which is preliminary data.</text>
</comment>
<proteinExistence type="predicted"/>
<dbReference type="OrthoDB" id="251904at2759"/>
<dbReference type="SUPFAM" id="SSF49599">
    <property type="entry name" value="TRAF domain-like"/>
    <property type="match status" value="1"/>
</dbReference>
<feature type="region of interest" description="Disordered" evidence="2">
    <location>
        <begin position="1"/>
        <end position="95"/>
    </location>
</feature>
<accession>A0A1X0P046</accession>
<dbReference type="AlphaFoldDB" id="A0A1X0P046"/>
<dbReference type="Gene3D" id="3.30.40.10">
    <property type="entry name" value="Zinc/RING finger domain, C3HC4 (zinc finger)"/>
    <property type="match status" value="1"/>
</dbReference>
<dbReference type="VEuPathDB" id="TriTrypDB:TM35_000093420"/>
<evidence type="ECO:0000259" key="3">
    <source>
        <dbReference type="PROSITE" id="PS50157"/>
    </source>
</evidence>
<feature type="domain" description="C2H2-type" evidence="3">
    <location>
        <begin position="193"/>
        <end position="220"/>
    </location>
</feature>
<dbReference type="PROSITE" id="PS50157">
    <property type="entry name" value="ZINC_FINGER_C2H2_2"/>
    <property type="match status" value="1"/>
</dbReference>
<keyword evidence="1" id="KW-0862">Zinc</keyword>
<sequence>MYNPRSHTRSPIAAGRPLSQQQQQQLPADTATPPVQENYRTPRASQRSSYTFPQTTPAVLANGENSAVPSQSTPRRSYQDSPRVKGLSTASPHRSYASPLRCKYCYLSLQPGTVAEHDAQCSLKPLYCQHVNPRTGVPCGYMCRGREMLERHELHCAALRRSRSIGSSGRQTPYKGRSNDVSQRQTPLLPDSLVCHKCNMTFSRSEDLARHRYMCTEEEVLCPLLCGKTLRRREVVEHIKTEALQHPPMNMPSSTEYGGDDPRVVLAVLMNLLLEKTGSDTRKILPSHPVNNDTPMRNNTPRAYPHLTMAGNYTPSVSQRSSMYSILAVSNNQMTPPNSVYARQRRSSSESPGSIMLEPGISMPQARKVLPQPTVQKENGIPSAHKITRQKDEFKVWVRPARGSTSVQSEHSEFILPSTIASTSVSPISKKNEENEEGSINKQEFDNLLHCMEVQENIVNKLNEKYHSKEIQKLNERDHQKVSDEVQSAVDKVDDKNKDIHLRVMRFIDNVGIAPGHVMQVLGKWRALDRHWYDVKFSLYDQVVTNQV</sequence>
<organism evidence="4 5">
    <name type="scientific">Trypanosoma theileri</name>
    <dbReference type="NCBI Taxonomy" id="67003"/>
    <lineage>
        <taxon>Eukaryota</taxon>
        <taxon>Discoba</taxon>
        <taxon>Euglenozoa</taxon>
        <taxon>Kinetoplastea</taxon>
        <taxon>Metakinetoplastina</taxon>
        <taxon>Trypanosomatida</taxon>
        <taxon>Trypanosomatidae</taxon>
        <taxon>Trypanosoma</taxon>
    </lineage>
</organism>
<evidence type="ECO:0000313" key="5">
    <source>
        <dbReference type="Proteomes" id="UP000192257"/>
    </source>
</evidence>
<dbReference type="GO" id="GO:0008270">
    <property type="term" value="F:zinc ion binding"/>
    <property type="evidence" value="ECO:0007669"/>
    <property type="project" value="UniProtKB-KW"/>
</dbReference>
<dbReference type="RefSeq" id="XP_028884358.1">
    <property type="nucleotide sequence ID" value="XM_029024581.1"/>
</dbReference>
<evidence type="ECO:0000313" key="4">
    <source>
        <dbReference type="EMBL" id="ORC90292.1"/>
    </source>
</evidence>
<dbReference type="Proteomes" id="UP000192257">
    <property type="component" value="Unassembled WGS sequence"/>
</dbReference>
<keyword evidence="1" id="KW-0863">Zinc-finger</keyword>
<evidence type="ECO:0000256" key="1">
    <source>
        <dbReference type="PROSITE-ProRule" id="PRU00042"/>
    </source>
</evidence>
<dbReference type="GeneID" id="39984361"/>
<protein>
    <recommendedName>
        <fullName evidence="3">C2H2-type domain-containing protein</fullName>
    </recommendedName>
</protein>
<dbReference type="InterPro" id="IPR013083">
    <property type="entry name" value="Znf_RING/FYVE/PHD"/>
</dbReference>
<feature type="region of interest" description="Disordered" evidence="2">
    <location>
        <begin position="164"/>
        <end position="184"/>
    </location>
</feature>
<dbReference type="EMBL" id="NBCO01000009">
    <property type="protein sequence ID" value="ORC90292.1"/>
    <property type="molecule type" value="Genomic_DNA"/>
</dbReference>
<reference evidence="4 5" key="1">
    <citation type="submission" date="2017-03" db="EMBL/GenBank/DDBJ databases">
        <title>An alternative strategy for trypanosome survival in the mammalian bloodstream revealed through genome and transcriptome analysis of the ubiquitous bovine parasite Trypanosoma (Megatrypanum) theileri.</title>
        <authorList>
            <person name="Kelly S."/>
            <person name="Ivens A."/>
            <person name="Mott A."/>
            <person name="O'Neill E."/>
            <person name="Emms D."/>
            <person name="Macleod O."/>
            <person name="Voorheis P."/>
            <person name="Matthews J."/>
            <person name="Matthews K."/>
            <person name="Carrington M."/>
        </authorList>
    </citation>
    <scope>NUCLEOTIDE SEQUENCE [LARGE SCALE GENOMIC DNA]</scope>
    <source>
        <strain evidence="4">Edinburgh</strain>
    </source>
</reference>
<name>A0A1X0P046_9TRYP</name>
<gene>
    <name evidence="4" type="ORF">TM35_000093420</name>
</gene>
<keyword evidence="5" id="KW-1185">Reference proteome</keyword>
<evidence type="ECO:0000256" key="2">
    <source>
        <dbReference type="SAM" id="MobiDB-lite"/>
    </source>
</evidence>
<feature type="compositionally biased region" description="Polar residues" evidence="2">
    <location>
        <begin position="33"/>
        <end position="80"/>
    </location>
</feature>
<keyword evidence="1" id="KW-0479">Metal-binding</keyword>
<dbReference type="InterPro" id="IPR013087">
    <property type="entry name" value="Znf_C2H2_type"/>
</dbReference>